<sequence>MFGAKQGGHHAYGGLITRLVRHFQVDLERCSIVGRTESFPLSTLYNQKLVLQGERGVEYLEGLRPSEVMRPVVDPAPQEQDAEVPPPEQPARAPGRRRRPTLERSVPPPTPLPPASDPLVQRMDHLETYIVGVTSRINRQTDPLEQMARRRGLILDDELGPSTQ</sequence>
<name>A0AAV2CE53_9ROSI</name>
<accession>A0AAV2CE53</accession>
<dbReference type="AlphaFoldDB" id="A0AAV2CE53"/>
<evidence type="ECO:0000313" key="2">
    <source>
        <dbReference type="EMBL" id="CAL1354663.1"/>
    </source>
</evidence>
<feature type="region of interest" description="Disordered" evidence="1">
    <location>
        <begin position="139"/>
        <end position="164"/>
    </location>
</feature>
<feature type="compositionally biased region" description="Acidic residues" evidence="1">
    <location>
        <begin position="155"/>
        <end position="164"/>
    </location>
</feature>
<reference evidence="2 3" key="1">
    <citation type="submission" date="2024-04" db="EMBL/GenBank/DDBJ databases">
        <authorList>
            <person name="Fracassetti M."/>
        </authorList>
    </citation>
    <scope>NUCLEOTIDE SEQUENCE [LARGE SCALE GENOMIC DNA]</scope>
</reference>
<dbReference type="EMBL" id="OZ034813">
    <property type="protein sequence ID" value="CAL1354663.1"/>
    <property type="molecule type" value="Genomic_DNA"/>
</dbReference>
<evidence type="ECO:0000256" key="1">
    <source>
        <dbReference type="SAM" id="MobiDB-lite"/>
    </source>
</evidence>
<protein>
    <submittedName>
        <fullName evidence="2">Uncharacterized protein</fullName>
    </submittedName>
</protein>
<evidence type="ECO:0000313" key="3">
    <source>
        <dbReference type="Proteomes" id="UP001497516"/>
    </source>
</evidence>
<keyword evidence="3" id="KW-1185">Reference proteome</keyword>
<dbReference type="Proteomes" id="UP001497516">
    <property type="component" value="Chromosome 1"/>
</dbReference>
<proteinExistence type="predicted"/>
<organism evidence="2 3">
    <name type="scientific">Linum trigynum</name>
    <dbReference type="NCBI Taxonomy" id="586398"/>
    <lineage>
        <taxon>Eukaryota</taxon>
        <taxon>Viridiplantae</taxon>
        <taxon>Streptophyta</taxon>
        <taxon>Embryophyta</taxon>
        <taxon>Tracheophyta</taxon>
        <taxon>Spermatophyta</taxon>
        <taxon>Magnoliopsida</taxon>
        <taxon>eudicotyledons</taxon>
        <taxon>Gunneridae</taxon>
        <taxon>Pentapetalae</taxon>
        <taxon>rosids</taxon>
        <taxon>fabids</taxon>
        <taxon>Malpighiales</taxon>
        <taxon>Linaceae</taxon>
        <taxon>Linum</taxon>
    </lineage>
</organism>
<feature type="compositionally biased region" description="Pro residues" evidence="1">
    <location>
        <begin position="106"/>
        <end position="116"/>
    </location>
</feature>
<gene>
    <name evidence="2" type="ORF">LTRI10_LOCUS2461</name>
</gene>
<feature type="region of interest" description="Disordered" evidence="1">
    <location>
        <begin position="65"/>
        <end position="120"/>
    </location>
</feature>